<evidence type="ECO:0008006" key="4">
    <source>
        <dbReference type="Google" id="ProtNLM"/>
    </source>
</evidence>
<feature type="transmembrane region" description="Helical" evidence="1">
    <location>
        <begin position="206"/>
        <end position="222"/>
    </location>
</feature>
<feature type="transmembrane region" description="Helical" evidence="1">
    <location>
        <begin position="7"/>
        <end position="24"/>
    </location>
</feature>
<feature type="transmembrane region" description="Helical" evidence="1">
    <location>
        <begin position="144"/>
        <end position="168"/>
    </location>
</feature>
<dbReference type="Proteomes" id="UP001209885">
    <property type="component" value="Unassembled WGS sequence"/>
</dbReference>
<dbReference type="Gene3D" id="1.20.1260.100">
    <property type="entry name" value="TspO/MBR protein"/>
    <property type="match status" value="1"/>
</dbReference>
<name>A0ABT3RNW1_9BACT</name>
<proteinExistence type="predicted"/>
<organism evidence="2 3">
    <name type="scientific">Mangrovivirga halotolerans</name>
    <dbReference type="NCBI Taxonomy" id="2993936"/>
    <lineage>
        <taxon>Bacteria</taxon>
        <taxon>Pseudomonadati</taxon>
        <taxon>Bacteroidota</taxon>
        <taxon>Cytophagia</taxon>
        <taxon>Cytophagales</taxon>
        <taxon>Mangrovivirgaceae</taxon>
        <taxon>Mangrovivirga</taxon>
    </lineage>
</organism>
<dbReference type="InterPro" id="IPR038330">
    <property type="entry name" value="TspO/MBR-related_sf"/>
</dbReference>
<comment type="caution">
    <text evidence="2">The sequence shown here is derived from an EMBL/GenBank/DDBJ whole genome shotgun (WGS) entry which is preliminary data.</text>
</comment>
<feature type="transmembrane region" description="Helical" evidence="1">
    <location>
        <begin position="228"/>
        <end position="248"/>
    </location>
</feature>
<dbReference type="PANTHER" id="PTHR33802">
    <property type="entry name" value="SI:CH211-161H7.5-RELATED"/>
    <property type="match status" value="1"/>
</dbReference>
<feature type="transmembrane region" description="Helical" evidence="1">
    <location>
        <begin position="44"/>
        <end position="65"/>
    </location>
</feature>
<feature type="transmembrane region" description="Helical" evidence="1">
    <location>
        <begin position="180"/>
        <end position="199"/>
    </location>
</feature>
<dbReference type="PANTHER" id="PTHR33802:SF1">
    <property type="entry name" value="XK-RELATED PROTEIN"/>
    <property type="match status" value="1"/>
</dbReference>
<reference evidence="2 3" key="1">
    <citation type="submission" date="2022-11" db="EMBL/GenBank/DDBJ databases">
        <title>The characterization of three novel Bacteroidetes species and genomic analysis of their roles in tidal elemental geochemical cycles.</title>
        <authorList>
            <person name="Ma K."/>
        </authorList>
    </citation>
    <scope>NUCLEOTIDE SEQUENCE [LARGE SCALE GENOMIC DNA]</scope>
    <source>
        <strain evidence="2 3">M17</strain>
    </source>
</reference>
<evidence type="ECO:0000313" key="3">
    <source>
        <dbReference type="Proteomes" id="UP001209885"/>
    </source>
</evidence>
<dbReference type="RefSeq" id="WP_266055670.1">
    <property type="nucleotide sequence ID" value="NZ_JAPFQN010000003.1"/>
</dbReference>
<evidence type="ECO:0000256" key="1">
    <source>
        <dbReference type="SAM" id="Phobius"/>
    </source>
</evidence>
<gene>
    <name evidence="2" type="ORF">OO013_05430</name>
</gene>
<protein>
    <recommendedName>
        <fullName evidence="4">Tryptophan-rich sensory protein</fullName>
    </recommendedName>
</protein>
<keyword evidence="3" id="KW-1185">Reference proteome</keyword>
<dbReference type="EMBL" id="JAPFQN010000003">
    <property type="protein sequence ID" value="MCX2743295.1"/>
    <property type="molecule type" value="Genomic_DNA"/>
</dbReference>
<keyword evidence="1" id="KW-1133">Transmembrane helix</keyword>
<sequence length="258" mass="29360">MRTTRKLAVLNILVLLGTIYWNYFSNTGFIDGKTVGSVSQQYDSLFTPAGYAFAIWGVIYFALFIQACYLIYKSVVKKEDSFIKKLVPYLVIANIANCFWIYFWLKEMTGISILIMIIILVALLAAVIKLNMERWDAPVPYMAAVWWPIDLYGGWISVALIANIAAHLNGIGWEAAFSEITWTIIMIIIATAIYLFMIFKRNMREFAAVGIWAFIAIAVRHWDTYLSIKWVALAGAFVILIAASYHAYKNRDTLPFVS</sequence>
<evidence type="ECO:0000313" key="2">
    <source>
        <dbReference type="EMBL" id="MCX2743295.1"/>
    </source>
</evidence>
<feature type="transmembrane region" description="Helical" evidence="1">
    <location>
        <begin position="111"/>
        <end position="132"/>
    </location>
</feature>
<keyword evidence="1" id="KW-0472">Membrane</keyword>
<feature type="transmembrane region" description="Helical" evidence="1">
    <location>
        <begin position="86"/>
        <end position="105"/>
    </location>
</feature>
<keyword evidence="1" id="KW-0812">Transmembrane</keyword>
<accession>A0ABT3RNW1</accession>